<proteinExistence type="predicted"/>
<reference evidence="1" key="1">
    <citation type="journal article" date="2014" name="Genome Announc.">
        <title>Draft Genome Sequences of Three Alkaliphilic Bacillus Strains, Bacillus wakoensis JCM 9140T, Bacillus akibai JCM 9157T, and Bacillus hemicellulosilyticus JCM 9152T.</title>
        <authorList>
            <person name="Yuki M."/>
            <person name="Oshima K."/>
            <person name="Suda W."/>
            <person name="Oshida Y."/>
            <person name="Kitamura K."/>
            <person name="Iida T."/>
            <person name="Hattori M."/>
            <person name="Ohkuma M."/>
        </authorList>
    </citation>
    <scope>NUCLEOTIDE SEQUENCE [LARGE SCALE GENOMIC DNA]</scope>
    <source>
        <strain evidence="1">JCM 9152</strain>
    </source>
</reference>
<gene>
    <name evidence="1" type="ORF">JCM9152_1411</name>
</gene>
<name>W4QEC6_9BACI</name>
<evidence type="ECO:0000313" key="2">
    <source>
        <dbReference type="Proteomes" id="UP000018895"/>
    </source>
</evidence>
<comment type="caution">
    <text evidence="1">The sequence shown here is derived from an EMBL/GenBank/DDBJ whole genome shotgun (WGS) entry which is preliminary data.</text>
</comment>
<sequence length="132" mass="15413">MHIADFYEDPLYGQLDIHQVNEQLIESKKSNVQVLTFSSSSLIFTSDLKFPITESVVYRICLQINQTKLELFGYITAIIQSDYGSSNLYEYTYIVNKSKHPSNSHLLAYRQMYLEKYQLSLEMNHTVKELDT</sequence>
<evidence type="ECO:0000313" key="1">
    <source>
        <dbReference type="EMBL" id="GAE30018.1"/>
    </source>
</evidence>
<keyword evidence="2" id="KW-1185">Reference proteome</keyword>
<accession>W4QEC6</accession>
<organism evidence="1 2">
    <name type="scientific">Halalkalibacter hemicellulosilyticusJCM 9152</name>
    <dbReference type="NCBI Taxonomy" id="1236971"/>
    <lineage>
        <taxon>Bacteria</taxon>
        <taxon>Bacillati</taxon>
        <taxon>Bacillota</taxon>
        <taxon>Bacilli</taxon>
        <taxon>Bacillales</taxon>
        <taxon>Bacillaceae</taxon>
        <taxon>Halalkalibacter</taxon>
    </lineage>
</organism>
<dbReference type="AlphaFoldDB" id="W4QEC6"/>
<protein>
    <submittedName>
        <fullName evidence="1">Uncharacterized protein</fullName>
    </submittedName>
</protein>
<dbReference type="EMBL" id="BAUU01000008">
    <property type="protein sequence ID" value="GAE30018.1"/>
    <property type="molecule type" value="Genomic_DNA"/>
</dbReference>
<dbReference type="RefSeq" id="WP_035342217.1">
    <property type="nucleotide sequence ID" value="NZ_BAUU01000008.1"/>
</dbReference>
<dbReference type="Proteomes" id="UP000018895">
    <property type="component" value="Unassembled WGS sequence"/>
</dbReference>
<dbReference type="OrthoDB" id="2937328at2"/>